<comment type="function">
    <text evidence="10">Component of the acetyl coenzyme A carboxylase (ACC) complex. First, biotin carboxylase catalyzes the carboxylation of biotin on its carrier protein (BCCP) and then the CO(2) group is transferred by the carboxyltransferase to acetyl-CoA to form malonyl-CoA.</text>
</comment>
<comment type="subcellular location">
    <subcellularLocation>
        <location evidence="10">Cytoplasm</location>
    </subcellularLocation>
</comment>
<proteinExistence type="inferred from homology"/>
<comment type="similarity">
    <text evidence="10">Belongs to the AccA family.</text>
</comment>
<evidence type="ECO:0000256" key="3">
    <source>
        <dbReference type="ARBA" id="ARBA00022679"/>
    </source>
</evidence>
<accession>A0A7X1E9V1</accession>
<keyword evidence="3 10" id="KW-0808">Transferase</keyword>
<dbReference type="GO" id="GO:2001295">
    <property type="term" value="P:malonyl-CoA biosynthetic process"/>
    <property type="evidence" value="ECO:0007669"/>
    <property type="project" value="UniProtKB-UniRule"/>
</dbReference>
<evidence type="ECO:0000256" key="6">
    <source>
        <dbReference type="ARBA" id="ARBA00022840"/>
    </source>
</evidence>
<keyword evidence="6 10" id="KW-0067">ATP-binding</keyword>
<evidence type="ECO:0000256" key="2">
    <source>
        <dbReference type="ARBA" id="ARBA00022516"/>
    </source>
</evidence>
<dbReference type="NCBIfam" id="NF041504">
    <property type="entry name" value="AccA_sub"/>
    <property type="match status" value="1"/>
</dbReference>
<dbReference type="GO" id="GO:0005524">
    <property type="term" value="F:ATP binding"/>
    <property type="evidence" value="ECO:0007669"/>
    <property type="project" value="UniProtKB-KW"/>
</dbReference>
<dbReference type="PROSITE" id="PS50989">
    <property type="entry name" value="COA_CT_CTER"/>
    <property type="match status" value="1"/>
</dbReference>
<dbReference type="HAMAP" id="MF_00823">
    <property type="entry name" value="AcetylCoA_CT_alpha"/>
    <property type="match status" value="1"/>
</dbReference>
<evidence type="ECO:0000259" key="11">
    <source>
        <dbReference type="PROSITE" id="PS50989"/>
    </source>
</evidence>
<evidence type="ECO:0000256" key="7">
    <source>
        <dbReference type="ARBA" id="ARBA00023098"/>
    </source>
</evidence>
<evidence type="ECO:0000256" key="9">
    <source>
        <dbReference type="ARBA" id="ARBA00049152"/>
    </source>
</evidence>
<dbReference type="PANTHER" id="PTHR42853:SF3">
    <property type="entry name" value="ACETYL-COENZYME A CARBOXYLASE CARBOXYL TRANSFERASE SUBUNIT ALPHA, CHLOROPLASTIC"/>
    <property type="match status" value="1"/>
</dbReference>
<dbReference type="Gene3D" id="3.90.226.10">
    <property type="entry name" value="2-enoyl-CoA Hydratase, Chain A, domain 1"/>
    <property type="match status" value="1"/>
</dbReference>
<dbReference type="GO" id="GO:0009317">
    <property type="term" value="C:acetyl-CoA carboxylase complex"/>
    <property type="evidence" value="ECO:0007669"/>
    <property type="project" value="InterPro"/>
</dbReference>
<evidence type="ECO:0000313" key="12">
    <source>
        <dbReference type="EMBL" id="MBC2607578.1"/>
    </source>
</evidence>
<dbReference type="EMBL" id="JACHVC010000013">
    <property type="protein sequence ID" value="MBC2607578.1"/>
    <property type="molecule type" value="Genomic_DNA"/>
</dbReference>
<evidence type="ECO:0000256" key="10">
    <source>
        <dbReference type="HAMAP-Rule" id="MF_00823"/>
    </source>
</evidence>
<dbReference type="PRINTS" id="PR01069">
    <property type="entry name" value="ACCCTRFRASEA"/>
</dbReference>
<comment type="caution">
    <text evidence="12">The sequence shown here is derived from an EMBL/GenBank/DDBJ whole genome shotgun (WGS) entry which is preliminary data.</text>
</comment>
<gene>
    <name evidence="10" type="primary">accA</name>
    <name evidence="12" type="ORF">H5P27_16115</name>
</gene>
<dbReference type="InterPro" id="IPR029045">
    <property type="entry name" value="ClpP/crotonase-like_dom_sf"/>
</dbReference>
<comment type="pathway">
    <text evidence="1 10">Lipid metabolism; malonyl-CoA biosynthesis; malonyl-CoA from acetyl-CoA: step 1/1.</text>
</comment>
<evidence type="ECO:0000256" key="4">
    <source>
        <dbReference type="ARBA" id="ARBA00022741"/>
    </source>
</evidence>
<comment type="catalytic activity">
    <reaction evidence="9 10">
        <text>N(6)-carboxybiotinyl-L-lysyl-[protein] + acetyl-CoA = N(6)-biotinyl-L-lysyl-[protein] + malonyl-CoA</text>
        <dbReference type="Rhea" id="RHEA:54728"/>
        <dbReference type="Rhea" id="RHEA-COMP:10505"/>
        <dbReference type="Rhea" id="RHEA-COMP:10506"/>
        <dbReference type="ChEBI" id="CHEBI:57288"/>
        <dbReference type="ChEBI" id="CHEBI:57384"/>
        <dbReference type="ChEBI" id="CHEBI:83144"/>
        <dbReference type="ChEBI" id="CHEBI:83145"/>
        <dbReference type="EC" id="2.1.3.15"/>
    </reaction>
</comment>
<keyword evidence="2 10" id="KW-0444">Lipid biosynthesis</keyword>
<evidence type="ECO:0000256" key="5">
    <source>
        <dbReference type="ARBA" id="ARBA00022832"/>
    </source>
</evidence>
<dbReference type="InterPro" id="IPR011763">
    <property type="entry name" value="COA_CT_C"/>
</dbReference>
<dbReference type="AlphaFoldDB" id="A0A7X1E9V1"/>
<evidence type="ECO:0000313" key="13">
    <source>
        <dbReference type="Proteomes" id="UP000526501"/>
    </source>
</evidence>
<dbReference type="NCBIfam" id="NF004344">
    <property type="entry name" value="PRK05724.1"/>
    <property type="match status" value="1"/>
</dbReference>
<dbReference type="GO" id="GO:0016743">
    <property type="term" value="F:carboxyl- or carbamoyltransferase activity"/>
    <property type="evidence" value="ECO:0007669"/>
    <property type="project" value="UniProtKB-UniRule"/>
</dbReference>
<reference evidence="12 13" key="1">
    <citation type="submission" date="2020-07" db="EMBL/GenBank/DDBJ databases">
        <authorList>
            <person name="Feng X."/>
        </authorList>
    </citation>
    <scope>NUCLEOTIDE SEQUENCE [LARGE SCALE GENOMIC DNA]</scope>
    <source>
        <strain evidence="12 13">JCM23202</strain>
    </source>
</reference>
<feature type="domain" description="CoA carboxyltransferase C-terminal" evidence="11">
    <location>
        <begin position="40"/>
        <end position="294"/>
    </location>
</feature>
<dbReference type="SUPFAM" id="SSF52096">
    <property type="entry name" value="ClpP/crotonase"/>
    <property type="match status" value="1"/>
</dbReference>
<keyword evidence="10" id="KW-0963">Cytoplasm</keyword>
<dbReference type="GO" id="GO:0006633">
    <property type="term" value="P:fatty acid biosynthetic process"/>
    <property type="evidence" value="ECO:0007669"/>
    <property type="project" value="UniProtKB-KW"/>
</dbReference>
<keyword evidence="5 10" id="KW-0276">Fatty acid metabolism</keyword>
<dbReference type="RefSeq" id="WP_185661454.1">
    <property type="nucleotide sequence ID" value="NZ_CAWPOO010000013.1"/>
</dbReference>
<comment type="subunit">
    <text evidence="10">Acetyl-CoA carboxylase is a heterohexamer composed of biotin carboxyl carrier protein (AccB), biotin carboxylase (AccC) and two subunits each of ACCase subunit alpha (AccA) and ACCase subunit beta (AccD).</text>
</comment>
<protein>
    <recommendedName>
        <fullName evidence="10">Acetyl-coenzyme A carboxylase carboxyl transferase subunit alpha</fullName>
        <shortName evidence="10">ACCase subunit alpha</shortName>
        <shortName evidence="10">Acetyl-CoA carboxylase carboxyltransferase subunit alpha</shortName>
        <ecNumber evidence="10">2.1.3.15</ecNumber>
    </recommendedName>
</protein>
<keyword evidence="7 10" id="KW-0443">Lipid metabolism</keyword>
<sequence length="334" mass="37120">MDNNYSLDFEQPLRGLIEQMEHLHQLSAENNIDLSKEIRGIEKKIEETKRSIYSNLTPWQRVQLARHPQRPYAYDYIERIFTGFQELHGDRAFRDDRAIIGGTAFLNGESVMVIAQHKGRTTREKLKHNFGSPYPEGYRKALRLMKIADKFDLPIITFVDTQGAYPGVASEERHVSEAIAVNLREMSLMGSPIISTVIGEGGSGGALGIAVANKILILENAYYSVISPEGCAAILWKDRAAAPQAAEALKFGASEIHKLGIADGVIPEPIGGAHNDPDAAAANLKGEIVKHLADLKKLTREERIEQRYQRFRNMGVFEEEISDGKVVPIEEAAS</sequence>
<keyword evidence="13" id="KW-1185">Reference proteome</keyword>
<dbReference type="GO" id="GO:0003989">
    <property type="term" value="F:acetyl-CoA carboxylase activity"/>
    <property type="evidence" value="ECO:0007669"/>
    <property type="project" value="InterPro"/>
</dbReference>
<evidence type="ECO:0000256" key="8">
    <source>
        <dbReference type="ARBA" id="ARBA00023160"/>
    </source>
</evidence>
<organism evidence="12 13">
    <name type="scientific">Pelagicoccus albus</name>
    <dbReference type="NCBI Taxonomy" id="415222"/>
    <lineage>
        <taxon>Bacteria</taxon>
        <taxon>Pseudomonadati</taxon>
        <taxon>Verrucomicrobiota</taxon>
        <taxon>Opitutia</taxon>
        <taxon>Puniceicoccales</taxon>
        <taxon>Pelagicoccaceae</taxon>
        <taxon>Pelagicoccus</taxon>
    </lineage>
</organism>
<dbReference type="Pfam" id="PF03255">
    <property type="entry name" value="ACCA"/>
    <property type="match status" value="1"/>
</dbReference>
<dbReference type="Proteomes" id="UP000526501">
    <property type="component" value="Unassembled WGS sequence"/>
</dbReference>
<keyword evidence="4 10" id="KW-0547">Nucleotide-binding</keyword>
<dbReference type="PANTHER" id="PTHR42853">
    <property type="entry name" value="ACETYL-COENZYME A CARBOXYLASE CARBOXYL TRANSFERASE SUBUNIT ALPHA"/>
    <property type="match status" value="1"/>
</dbReference>
<dbReference type="UniPathway" id="UPA00655">
    <property type="reaction ID" value="UER00711"/>
</dbReference>
<dbReference type="EC" id="2.1.3.15" evidence="10"/>
<dbReference type="NCBIfam" id="TIGR00513">
    <property type="entry name" value="accA"/>
    <property type="match status" value="1"/>
</dbReference>
<keyword evidence="8 10" id="KW-0275">Fatty acid biosynthesis</keyword>
<name>A0A7X1E9V1_9BACT</name>
<evidence type="ECO:0000256" key="1">
    <source>
        <dbReference type="ARBA" id="ARBA00004956"/>
    </source>
</evidence>
<dbReference type="InterPro" id="IPR001095">
    <property type="entry name" value="Acetyl_CoA_COase_a_su"/>
</dbReference>
<keyword evidence="12" id="KW-0436">Ligase</keyword>